<keyword evidence="2" id="KW-0472">Membrane</keyword>
<gene>
    <name evidence="3" type="ORF">LCGC14_1494910</name>
</gene>
<dbReference type="AlphaFoldDB" id="A0A0F9M7A5"/>
<keyword evidence="2" id="KW-1133">Transmembrane helix</keyword>
<evidence type="ECO:0000313" key="3">
    <source>
        <dbReference type="EMBL" id="KKM65087.1"/>
    </source>
</evidence>
<comment type="caution">
    <text evidence="3">The sequence shown here is derived from an EMBL/GenBank/DDBJ whole genome shotgun (WGS) entry which is preliminary data.</text>
</comment>
<sequence length="68" mass="7319">MMQQQETHDFPWSGHPPPLEGATPASRGAVQRHLAQADVLGGGGLTMLLIGGTLGVLGYLAWQQQKRR</sequence>
<organism evidence="3">
    <name type="scientific">marine sediment metagenome</name>
    <dbReference type="NCBI Taxonomy" id="412755"/>
    <lineage>
        <taxon>unclassified sequences</taxon>
        <taxon>metagenomes</taxon>
        <taxon>ecological metagenomes</taxon>
    </lineage>
</organism>
<protein>
    <submittedName>
        <fullName evidence="3">Uncharacterized protein</fullName>
    </submittedName>
</protein>
<keyword evidence="2" id="KW-0812">Transmembrane</keyword>
<proteinExistence type="predicted"/>
<accession>A0A0F9M7A5</accession>
<evidence type="ECO:0000256" key="2">
    <source>
        <dbReference type="SAM" id="Phobius"/>
    </source>
</evidence>
<reference evidence="3" key="1">
    <citation type="journal article" date="2015" name="Nature">
        <title>Complex archaea that bridge the gap between prokaryotes and eukaryotes.</title>
        <authorList>
            <person name="Spang A."/>
            <person name="Saw J.H."/>
            <person name="Jorgensen S.L."/>
            <person name="Zaremba-Niedzwiedzka K."/>
            <person name="Martijn J."/>
            <person name="Lind A.E."/>
            <person name="van Eijk R."/>
            <person name="Schleper C."/>
            <person name="Guy L."/>
            <person name="Ettema T.J."/>
        </authorList>
    </citation>
    <scope>NUCLEOTIDE SEQUENCE</scope>
</reference>
<feature type="transmembrane region" description="Helical" evidence="2">
    <location>
        <begin position="39"/>
        <end position="62"/>
    </location>
</feature>
<dbReference type="EMBL" id="LAZR01010784">
    <property type="protein sequence ID" value="KKM65087.1"/>
    <property type="molecule type" value="Genomic_DNA"/>
</dbReference>
<evidence type="ECO:0000256" key="1">
    <source>
        <dbReference type="SAM" id="MobiDB-lite"/>
    </source>
</evidence>
<name>A0A0F9M7A5_9ZZZZ</name>
<feature type="region of interest" description="Disordered" evidence="1">
    <location>
        <begin position="1"/>
        <end position="30"/>
    </location>
</feature>